<evidence type="ECO:0000313" key="1">
    <source>
        <dbReference type="EMBL" id="KAH6922416.1"/>
    </source>
</evidence>
<gene>
    <name evidence="1" type="ORF">HPB50_013529</name>
</gene>
<dbReference type="Proteomes" id="UP000821845">
    <property type="component" value="Chromosome 9"/>
</dbReference>
<dbReference type="EMBL" id="CM023489">
    <property type="protein sequence ID" value="KAH6922416.1"/>
    <property type="molecule type" value="Genomic_DNA"/>
</dbReference>
<name>A0ACB7RL74_HYAAI</name>
<proteinExistence type="predicted"/>
<keyword evidence="2" id="KW-1185">Reference proteome</keyword>
<sequence>MTTPPVKTSRPPTYRGEPVDDDAGDDAYGSANDDIDSVGEGSAHGQLSDGIYEGDDGCKSTGDNVDISGDDHECVADGQQVSSDDTAGDNCEKLNVSGSDVSGGSDRPSEE</sequence>
<protein>
    <submittedName>
        <fullName evidence="1">Uncharacterized protein</fullName>
    </submittedName>
</protein>
<organism evidence="1 2">
    <name type="scientific">Hyalomma asiaticum</name>
    <name type="common">Tick</name>
    <dbReference type="NCBI Taxonomy" id="266040"/>
    <lineage>
        <taxon>Eukaryota</taxon>
        <taxon>Metazoa</taxon>
        <taxon>Ecdysozoa</taxon>
        <taxon>Arthropoda</taxon>
        <taxon>Chelicerata</taxon>
        <taxon>Arachnida</taxon>
        <taxon>Acari</taxon>
        <taxon>Parasitiformes</taxon>
        <taxon>Ixodida</taxon>
        <taxon>Ixodoidea</taxon>
        <taxon>Ixodidae</taxon>
        <taxon>Hyalomminae</taxon>
        <taxon>Hyalomma</taxon>
    </lineage>
</organism>
<comment type="caution">
    <text evidence="1">The sequence shown here is derived from an EMBL/GenBank/DDBJ whole genome shotgun (WGS) entry which is preliminary data.</text>
</comment>
<reference evidence="1" key="1">
    <citation type="submission" date="2020-05" db="EMBL/GenBank/DDBJ databases">
        <title>Large-scale comparative analyses of tick genomes elucidate their genetic diversity and vector capacities.</title>
        <authorList>
            <person name="Jia N."/>
            <person name="Wang J."/>
            <person name="Shi W."/>
            <person name="Du L."/>
            <person name="Sun Y."/>
            <person name="Zhan W."/>
            <person name="Jiang J."/>
            <person name="Wang Q."/>
            <person name="Zhang B."/>
            <person name="Ji P."/>
            <person name="Sakyi L.B."/>
            <person name="Cui X."/>
            <person name="Yuan T."/>
            <person name="Jiang B."/>
            <person name="Yang W."/>
            <person name="Lam T.T.-Y."/>
            <person name="Chang Q."/>
            <person name="Ding S."/>
            <person name="Wang X."/>
            <person name="Zhu J."/>
            <person name="Ruan X."/>
            <person name="Zhao L."/>
            <person name="Wei J."/>
            <person name="Que T."/>
            <person name="Du C."/>
            <person name="Cheng J."/>
            <person name="Dai P."/>
            <person name="Han X."/>
            <person name="Huang E."/>
            <person name="Gao Y."/>
            <person name="Liu J."/>
            <person name="Shao H."/>
            <person name="Ye R."/>
            <person name="Li L."/>
            <person name="Wei W."/>
            <person name="Wang X."/>
            <person name="Wang C."/>
            <person name="Yang T."/>
            <person name="Huo Q."/>
            <person name="Li W."/>
            <person name="Guo W."/>
            <person name="Chen H."/>
            <person name="Zhou L."/>
            <person name="Ni X."/>
            <person name="Tian J."/>
            <person name="Zhou Y."/>
            <person name="Sheng Y."/>
            <person name="Liu T."/>
            <person name="Pan Y."/>
            <person name="Xia L."/>
            <person name="Li J."/>
            <person name="Zhao F."/>
            <person name="Cao W."/>
        </authorList>
    </citation>
    <scope>NUCLEOTIDE SEQUENCE</scope>
    <source>
        <strain evidence="1">Hyas-2018</strain>
    </source>
</reference>
<evidence type="ECO:0000313" key="2">
    <source>
        <dbReference type="Proteomes" id="UP000821845"/>
    </source>
</evidence>
<accession>A0ACB7RL74</accession>